<keyword evidence="2" id="KW-1185">Reference proteome</keyword>
<name>A0A316ELA9_9ACTN</name>
<dbReference type="AlphaFoldDB" id="A0A316ELA9"/>
<dbReference type="EMBL" id="QGGR01000028">
    <property type="protein sequence ID" value="PWK33262.1"/>
    <property type="molecule type" value="Genomic_DNA"/>
</dbReference>
<organism evidence="1 2">
    <name type="scientific">Actinoplanes xinjiangensis</name>
    <dbReference type="NCBI Taxonomy" id="512350"/>
    <lineage>
        <taxon>Bacteria</taxon>
        <taxon>Bacillati</taxon>
        <taxon>Actinomycetota</taxon>
        <taxon>Actinomycetes</taxon>
        <taxon>Micromonosporales</taxon>
        <taxon>Micromonosporaceae</taxon>
        <taxon>Actinoplanes</taxon>
    </lineage>
</organism>
<evidence type="ECO:0000313" key="1">
    <source>
        <dbReference type="EMBL" id="PWK33262.1"/>
    </source>
</evidence>
<proteinExistence type="predicted"/>
<reference evidence="1 2" key="1">
    <citation type="submission" date="2018-05" db="EMBL/GenBank/DDBJ databases">
        <title>Genomic Encyclopedia of Archaeal and Bacterial Type Strains, Phase II (KMG-II): from individual species to whole genera.</title>
        <authorList>
            <person name="Goeker M."/>
        </authorList>
    </citation>
    <scope>NUCLEOTIDE SEQUENCE [LARGE SCALE GENOMIC DNA]</scope>
    <source>
        <strain evidence="1 2">DSM 45184</strain>
    </source>
</reference>
<evidence type="ECO:0000313" key="2">
    <source>
        <dbReference type="Proteomes" id="UP000245697"/>
    </source>
</evidence>
<dbReference type="Proteomes" id="UP000245697">
    <property type="component" value="Unassembled WGS sequence"/>
</dbReference>
<comment type="caution">
    <text evidence="1">The sequence shown here is derived from an EMBL/GenBank/DDBJ whole genome shotgun (WGS) entry which is preliminary data.</text>
</comment>
<accession>A0A316ELA9</accession>
<sequence>MNIEDTLRLEFAFPGPLRDQLVAAALSWAKTTTLLVGYEINDEPLP</sequence>
<gene>
    <name evidence="1" type="ORF">BC793_12852</name>
</gene>
<protein>
    <submittedName>
        <fullName evidence="1">Uncharacterized protein</fullName>
    </submittedName>
</protein>